<evidence type="ECO:0000259" key="2">
    <source>
        <dbReference type="PROSITE" id="PS50943"/>
    </source>
</evidence>
<accession>C0ZXC0</accession>
<dbReference type="InterPro" id="IPR001387">
    <property type="entry name" value="Cro/C1-type_HTH"/>
</dbReference>
<reference evidence="4" key="1">
    <citation type="submission" date="2005-03" db="EMBL/GenBank/DDBJ databases">
        <title>Comparison of the complete genome sequences of Rhodococcus erythropolis PR4 and Rhodococcus opacus B4.</title>
        <authorList>
            <person name="Takarada H."/>
            <person name="Sekine M."/>
            <person name="Hosoyama A."/>
            <person name="Yamada R."/>
            <person name="Fujisawa T."/>
            <person name="Omata S."/>
            <person name="Shimizu A."/>
            <person name="Tsukatani N."/>
            <person name="Tanikawa S."/>
            <person name="Fujita N."/>
            <person name="Harayama S."/>
        </authorList>
    </citation>
    <scope>NUCLEOTIDE SEQUENCE [LARGE SCALE GENOMIC DNA]</scope>
    <source>
        <strain evidence="4">PR4 / NBRC 100887</strain>
    </source>
</reference>
<dbReference type="RefSeq" id="WP_020907198.1">
    <property type="nucleotide sequence ID" value="NC_012490.1"/>
</dbReference>
<dbReference type="PROSITE" id="PS50943">
    <property type="entry name" value="HTH_CROC1"/>
    <property type="match status" value="1"/>
</dbReference>
<feature type="region of interest" description="Disordered" evidence="1">
    <location>
        <begin position="119"/>
        <end position="168"/>
    </location>
</feature>
<protein>
    <recommendedName>
        <fullName evidence="2">HTH cro/C1-type domain-containing protein</fullName>
    </recommendedName>
</protein>
<dbReference type="Gene3D" id="1.10.10.10">
    <property type="entry name" value="Winged helix-like DNA-binding domain superfamily/Winged helix DNA-binding domain"/>
    <property type="match status" value="1"/>
</dbReference>
<evidence type="ECO:0000256" key="1">
    <source>
        <dbReference type="SAM" id="MobiDB-lite"/>
    </source>
</evidence>
<dbReference type="eggNOG" id="ENOG503287Z">
    <property type="taxonomic scope" value="Bacteria"/>
</dbReference>
<sequence length="168" mass="18660">MGDIRDWVKEVTRRRITAEEIADILGVSRTTVTRRLQDGMPAEDVIAIARACGASPIQALADLDYVTVKEVMDYVEDDDAKPIGSATDGELAIELAKRLEPVYFREAAAKMGRRMASVTREPLDDNVHELTSRSQPLSLDDLEGLPYVAMKKDDRDPGDDVTDHDYVP</sequence>
<dbReference type="InterPro" id="IPR036388">
    <property type="entry name" value="WH-like_DNA-bd_sf"/>
</dbReference>
<evidence type="ECO:0000313" key="4">
    <source>
        <dbReference type="Proteomes" id="UP000002204"/>
    </source>
</evidence>
<dbReference type="HOGENOM" id="CLU_1585223_0_0_11"/>
<reference evidence="3 4" key="2">
    <citation type="journal article" date="2006" name="Environ. Microbiol.">
        <title>Sequence analysis of three plasmids harboured in Rhodococcus erythropolis strain PR4.</title>
        <authorList>
            <person name="Sekine M."/>
            <person name="Tanikawa S."/>
            <person name="Omata S."/>
            <person name="Saito M."/>
            <person name="Fujisawa T."/>
            <person name="Tsukatani N."/>
            <person name="Tajima T."/>
            <person name="Sekigawa T."/>
            <person name="Kosugi H."/>
            <person name="Matsuo Y."/>
            <person name="Nishiko R."/>
            <person name="Imamura K."/>
            <person name="Ito M."/>
            <person name="Narita H."/>
            <person name="Tago S."/>
            <person name="Fujita N."/>
            <person name="Harayama S."/>
        </authorList>
    </citation>
    <scope>NUCLEOTIDE SEQUENCE [LARGE SCALE GENOMIC DNA]</scope>
    <source>
        <strain evidence="4">PR4 / NBRC 100887</strain>
    </source>
</reference>
<proteinExistence type="predicted"/>
<dbReference type="EMBL" id="AP008957">
    <property type="protein sequence ID" value="BAH33005.1"/>
    <property type="molecule type" value="Genomic_DNA"/>
</dbReference>
<dbReference type="CDD" id="cd00093">
    <property type="entry name" value="HTH_XRE"/>
    <property type="match status" value="1"/>
</dbReference>
<name>C0ZXC0_RHOE4</name>
<feature type="domain" description="HTH cro/C1-type" evidence="2">
    <location>
        <begin position="13"/>
        <end position="60"/>
    </location>
</feature>
<gene>
    <name evidence="3" type="ordered locus">RER_22970</name>
</gene>
<organism evidence="3 4">
    <name type="scientific">Rhodococcus erythropolis (strain PR4 / NBRC 100887)</name>
    <dbReference type="NCBI Taxonomy" id="234621"/>
    <lineage>
        <taxon>Bacteria</taxon>
        <taxon>Bacillati</taxon>
        <taxon>Actinomycetota</taxon>
        <taxon>Actinomycetes</taxon>
        <taxon>Mycobacteriales</taxon>
        <taxon>Nocardiaceae</taxon>
        <taxon>Rhodococcus</taxon>
        <taxon>Rhodococcus erythropolis group</taxon>
    </lineage>
</organism>
<dbReference type="Proteomes" id="UP000002204">
    <property type="component" value="Chromosome"/>
</dbReference>
<dbReference type="KEGG" id="rer:RER_22970"/>
<evidence type="ECO:0000313" key="3">
    <source>
        <dbReference type="EMBL" id="BAH33005.1"/>
    </source>
</evidence>
<dbReference type="AlphaFoldDB" id="C0ZXC0"/>
<feature type="compositionally biased region" description="Basic and acidic residues" evidence="1">
    <location>
        <begin position="121"/>
        <end position="131"/>
    </location>
</feature>